<dbReference type="InterPro" id="IPR050266">
    <property type="entry name" value="AB_hydrolase_sf"/>
</dbReference>
<name>A0A250DC08_9BURK</name>
<dbReference type="SUPFAM" id="SSF53474">
    <property type="entry name" value="alpha/beta-Hydrolases"/>
    <property type="match status" value="1"/>
</dbReference>
<reference evidence="2 3" key="1">
    <citation type="submission" date="2017-09" db="EMBL/GenBank/DDBJ databases">
        <title>The diverse metabolic capabilities of V. boronicumulans make it an excellent choice for continued studies on novel biodegradation.</title>
        <authorList>
            <person name="Sun S."/>
        </authorList>
    </citation>
    <scope>NUCLEOTIDE SEQUENCE [LARGE SCALE GENOMIC DNA]</scope>
    <source>
        <strain evidence="2 3">J1</strain>
    </source>
</reference>
<evidence type="ECO:0000313" key="3">
    <source>
        <dbReference type="Proteomes" id="UP000217154"/>
    </source>
</evidence>
<dbReference type="EMBL" id="CP023284">
    <property type="protein sequence ID" value="ATA51876.1"/>
    <property type="molecule type" value="Genomic_DNA"/>
</dbReference>
<accession>A0A250DC08</accession>
<sequence>MSTPTVATDFATIDWRGRTVRIECRWIAPERGADTPLIVFLHEGLGSVAMWKDFPAQVCEAAGARGLVFSRPGYGRSTPRAEDEIWDVDFMHRQAHEVLPALFAALKLGDEKPWLFGHSDGGSISLLYASRFSDRVAGLVVLAPHIFVEDKTVANIEIARTAYRTSDLPSKLGRYHDSADSAFWGWNRIWLHPPFRDWNIEAELATIRCPVLAVQGIDDEYGTLAQIRDIAPRVGGGSGICELLEIPECGHSPHRDQPDRVIVATASFITNNRRQTP</sequence>
<dbReference type="Gene3D" id="3.40.50.1820">
    <property type="entry name" value="alpha/beta hydrolase"/>
    <property type="match status" value="1"/>
</dbReference>
<dbReference type="GO" id="GO:0016787">
    <property type="term" value="F:hydrolase activity"/>
    <property type="evidence" value="ECO:0007669"/>
    <property type="project" value="UniProtKB-KW"/>
</dbReference>
<dbReference type="InterPro" id="IPR029058">
    <property type="entry name" value="AB_hydrolase_fold"/>
</dbReference>
<dbReference type="RefSeq" id="WP_095743075.1">
    <property type="nucleotide sequence ID" value="NZ_CP023284.1"/>
</dbReference>
<evidence type="ECO:0000313" key="2">
    <source>
        <dbReference type="EMBL" id="ATA51876.1"/>
    </source>
</evidence>
<evidence type="ECO:0000259" key="1">
    <source>
        <dbReference type="Pfam" id="PF12697"/>
    </source>
</evidence>
<dbReference type="PANTHER" id="PTHR43798:SF33">
    <property type="entry name" value="HYDROLASE, PUTATIVE (AFU_ORTHOLOGUE AFUA_2G14860)-RELATED"/>
    <property type="match status" value="1"/>
</dbReference>
<gene>
    <name evidence="2" type="ORF">CKY39_00515</name>
</gene>
<dbReference type="Proteomes" id="UP000217154">
    <property type="component" value="Chromosome"/>
</dbReference>
<keyword evidence="2" id="KW-0378">Hydrolase</keyword>
<protein>
    <submittedName>
        <fullName evidence="2">Alpha/beta hydrolase</fullName>
    </submittedName>
</protein>
<dbReference type="KEGG" id="vbo:CKY39_00515"/>
<dbReference type="AlphaFoldDB" id="A0A250DC08"/>
<dbReference type="InterPro" id="IPR000073">
    <property type="entry name" value="AB_hydrolase_1"/>
</dbReference>
<organism evidence="2 3">
    <name type="scientific">Variovorax boronicumulans</name>
    <dbReference type="NCBI Taxonomy" id="436515"/>
    <lineage>
        <taxon>Bacteria</taxon>
        <taxon>Pseudomonadati</taxon>
        <taxon>Pseudomonadota</taxon>
        <taxon>Betaproteobacteria</taxon>
        <taxon>Burkholderiales</taxon>
        <taxon>Comamonadaceae</taxon>
        <taxon>Variovorax</taxon>
    </lineage>
</organism>
<dbReference type="PANTHER" id="PTHR43798">
    <property type="entry name" value="MONOACYLGLYCEROL LIPASE"/>
    <property type="match status" value="1"/>
</dbReference>
<feature type="domain" description="AB hydrolase-1" evidence="1">
    <location>
        <begin position="38"/>
        <end position="262"/>
    </location>
</feature>
<dbReference type="GO" id="GO:0016020">
    <property type="term" value="C:membrane"/>
    <property type="evidence" value="ECO:0007669"/>
    <property type="project" value="TreeGrafter"/>
</dbReference>
<proteinExistence type="predicted"/>
<dbReference type="Pfam" id="PF12697">
    <property type="entry name" value="Abhydrolase_6"/>
    <property type="match status" value="1"/>
</dbReference>